<comment type="caution">
    <text evidence="2">The sequence shown here is derived from an EMBL/GenBank/DDBJ whole genome shotgun (WGS) entry which is preliminary data.</text>
</comment>
<feature type="region of interest" description="Disordered" evidence="1">
    <location>
        <begin position="1"/>
        <end position="21"/>
    </location>
</feature>
<dbReference type="Proteomes" id="UP000765509">
    <property type="component" value="Unassembled WGS sequence"/>
</dbReference>
<evidence type="ECO:0000313" key="3">
    <source>
        <dbReference type="Proteomes" id="UP000765509"/>
    </source>
</evidence>
<evidence type="ECO:0000256" key="1">
    <source>
        <dbReference type="SAM" id="MobiDB-lite"/>
    </source>
</evidence>
<protein>
    <submittedName>
        <fullName evidence="2">Uncharacterized protein</fullName>
    </submittedName>
</protein>
<reference evidence="2" key="1">
    <citation type="submission" date="2021-03" db="EMBL/GenBank/DDBJ databases">
        <title>Draft genome sequence of rust myrtle Austropuccinia psidii MF-1, a brazilian biotype.</title>
        <authorList>
            <person name="Quecine M.C."/>
            <person name="Pachon D.M.R."/>
            <person name="Bonatelli M.L."/>
            <person name="Correr F.H."/>
            <person name="Franceschini L.M."/>
            <person name="Leite T.F."/>
            <person name="Margarido G.R.A."/>
            <person name="Almeida C.A."/>
            <person name="Ferrarezi J.A."/>
            <person name="Labate C.A."/>
        </authorList>
    </citation>
    <scope>NUCLEOTIDE SEQUENCE</scope>
    <source>
        <strain evidence="2">MF-1</strain>
    </source>
</reference>
<feature type="compositionally biased region" description="Polar residues" evidence="1">
    <location>
        <begin position="71"/>
        <end position="94"/>
    </location>
</feature>
<accession>A0A9Q3JVI4</accession>
<keyword evidence="3" id="KW-1185">Reference proteome</keyword>
<dbReference type="AlphaFoldDB" id="A0A9Q3JVI4"/>
<evidence type="ECO:0000313" key="2">
    <source>
        <dbReference type="EMBL" id="MBW0568517.1"/>
    </source>
</evidence>
<sequence>MVFQDDFDTDSEGSHEIDGEELELSNHIQRRRIQSTSISTVKVNTTTNEVIRSPQPPQPQAISKTRKLKLDSTSTNFQPSMARTSREPISQDSESLFDHHSHWNITGNFTYQN</sequence>
<dbReference type="EMBL" id="AVOT02082801">
    <property type="protein sequence ID" value="MBW0568517.1"/>
    <property type="molecule type" value="Genomic_DNA"/>
</dbReference>
<gene>
    <name evidence="2" type="ORF">O181_108232</name>
</gene>
<name>A0A9Q3JVI4_9BASI</name>
<organism evidence="2 3">
    <name type="scientific">Austropuccinia psidii MF-1</name>
    <dbReference type="NCBI Taxonomy" id="1389203"/>
    <lineage>
        <taxon>Eukaryota</taxon>
        <taxon>Fungi</taxon>
        <taxon>Dikarya</taxon>
        <taxon>Basidiomycota</taxon>
        <taxon>Pucciniomycotina</taxon>
        <taxon>Pucciniomycetes</taxon>
        <taxon>Pucciniales</taxon>
        <taxon>Sphaerophragmiaceae</taxon>
        <taxon>Austropuccinia</taxon>
    </lineage>
</organism>
<proteinExistence type="predicted"/>
<feature type="compositionally biased region" description="Acidic residues" evidence="1">
    <location>
        <begin position="1"/>
        <end position="11"/>
    </location>
</feature>
<feature type="region of interest" description="Disordered" evidence="1">
    <location>
        <begin position="47"/>
        <end position="94"/>
    </location>
</feature>